<dbReference type="GeneID" id="7943945"/>
<protein>
    <submittedName>
        <fullName evidence="2">Tail fiber protein</fullName>
    </submittedName>
</protein>
<evidence type="ECO:0000313" key="2">
    <source>
        <dbReference type="EMBL" id="ACR15054.1"/>
    </source>
</evidence>
<dbReference type="KEGG" id="vg:7943945"/>
<accession>C5IHQ3</accession>
<dbReference type="CDD" id="cd22641">
    <property type="entry name" value="C24-like"/>
    <property type="match status" value="1"/>
</dbReference>
<proteinExistence type="predicted"/>
<organism evidence="2 3">
    <name type="scientific">Burkholderia phage BcepIL02</name>
    <dbReference type="NCBI Taxonomy" id="2886898"/>
    <lineage>
        <taxon>Viruses</taxon>
        <taxon>Duplodnaviria</taxon>
        <taxon>Heunggongvirae</taxon>
        <taxon>Uroviricota</taxon>
        <taxon>Caudoviricetes</taxon>
        <taxon>Lessievirus</taxon>
        <taxon>Lessievirus bcepil02</taxon>
    </lineage>
</organism>
<dbReference type="RefSeq" id="YP_002922733.1">
    <property type="nucleotide sequence ID" value="NC_012743.2"/>
</dbReference>
<keyword evidence="3" id="KW-1185">Reference proteome</keyword>
<dbReference type="EMBL" id="FJ937737">
    <property type="protein sequence ID" value="ACR15054.1"/>
    <property type="molecule type" value="Genomic_DNA"/>
</dbReference>
<dbReference type="Proteomes" id="UP000001481">
    <property type="component" value="Segment"/>
</dbReference>
<evidence type="ECO:0000313" key="3">
    <source>
        <dbReference type="Proteomes" id="UP000001481"/>
    </source>
</evidence>
<name>C5IHQ3_9CAUD</name>
<dbReference type="OrthoDB" id="7313at10239"/>
<feature type="region of interest" description="Disordered" evidence="1">
    <location>
        <begin position="188"/>
        <end position="222"/>
    </location>
</feature>
<evidence type="ECO:0000256" key="1">
    <source>
        <dbReference type="SAM" id="MobiDB-lite"/>
    </source>
</evidence>
<gene>
    <name evidence="2" type="ORF">BcepIL02_gp61</name>
</gene>
<dbReference type="SUPFAM" id="SSF88874">
    <property type="entry name" value="Receptor-binding domain of short tail fibre protein gp12"/>
    <property type="match status" value="1"/>
</dbReference>
<reference evidence="2 3" key="1">
    <citation type="journal article" date="2011" name="J. Bacteriol.">
        <title>Genomes and Characterization of Phages Bcep22 and BcepIL02, Founders of a Novel Phage Type in Burkholderia cenocepacia.</title>
        <authorList>
            <person name="Gill J.J."/>
            <person name="Summer E.J."/>
            <person name="Russell W.K."/>
            <person name="Cologna S.M."/>
            <person name="Carlile T.M."/>
            <person name="Fuller A.C."/>
            <person name="Kitsopoulos K."/>
            <person name="Mebane L.M."/>
            <person name="Parkinson B.N."/>
            <person name="Sullivan D."/>
            <person name="Carmody L.A."/>
            <person name="Gonzalez C.F."/>
            <person name="Lipuma J.J."/>
            <person name="Young R."/>
        </authorList>
    </citation>
    <scope>NUCLEOTIDE SEQUENCE [LARGE SCALE GENOMIC DNA]</scope>
</reference>
<sequence length="292" mass="29451">MALKLSNNAVGILAGTLDPDSTTLALQPGQGAAFPVLSAGDWCPGTLVHSTGTVEVVRVTARSNDSFTIERAQEGTAPQQFNPGDRFEHRLTAGALMSIVGDVNGLSAAFARIQPRVGDLKIWTGAIADIPAVHGPGWHLADGQNGTIDLRDKFIVAAGGSYAPGNTGGAATVALTAAQMPQHNHGVNDPGHAHGVSDPTHAHSVYDPGHSHGHNTAALTPSSTGGGAFQINGYAGGTINAAATGISIYGAGTGISIQGSGTGISTQNAGSGAVHENRPPYYALAIIQYTGA</sequence>